<proteinExistence type="predicted"/>
<evidence type="ECO:0000313" key="1">
    <source>
        <dbReference type="EMBL" id="KAB2336831.1"/>
    </source>
</evidence>
<name>A0A6L3V8R5_9BACI</name>
<keyword evidence="2" id="KW-1185">Reference proteome</keyword>
<dbReference type="Proteomes" id="UP000481030">
    <property type="component" value="Unassembled WGS sequence"/>
</dbReference>
<dbReference type="EMBL" id="WBOS01000003">
    <property type="protein sequence ID" value="KAB2336831.1"/>
    <property type="molecule type" value="Genomic_DNA"/>
</dbReference>
<protein>
    <recommendedName>
        <fullName evidence="3">Group-specific protein</fullName>
    </recommendedName>
</protein>
<organism evidence="1 2">
    <name type="scientific">Cytobacillus depressus</name>
    <dbReference type="NCBI Taxonomy" id="1602942"/>
    <lineage>
        <taxon>Bacteria</taxon>
        <taxon>Bacillati</taxon>
        <taxon>Bacillota</taxon>
        <taxon>Bacilli</taxon>
        <taxon>Bacillales</taxon>
        <taxon>Bacillaceae</taxon>
        <taxon>Cytobacillus</taxon>
    </lineage>
</organism>
<dbReference type="AlphaFoldDB" id="A0A6L3V8R5"/>
<reference evidence="1 2" key="1">
    <citation type="journal article" date="2016" name="Antonie Van Leeuwenhoek">
        <title>Bacillus depressus sp. nov., isolated from soil of a sunflower field.</title>
        <authorList>
            <person name="Wei X."/>
            <person name="Xin D."/>
            <person name="Xin Y."/>
            <person name="Zhang H."/>
            <person name="Wang T."/>
            <person name="Zhang J."/>
        </authorList>
    </citation>
    <scope>NUCLEOTIDE SEQUENCE [LARGE SCALE GENOMIC DNA]</scope>
    <source>
        <strain evidence="1 2">BZ1</strain>
    </source>
</reference>
<evidence type="ECO:0008006" key="3">
    <source>
        <dbReference type="Google" id="ProtNLM"/>
    </source>
</evidence>
<accession>A0A6L3V8R5</accession>
<gene>
    <name evidence="1" type="ORF">F7731_09200</name>
</gene>
<sequence length="132" mass="15771">MFKDLSQGIKISIARSITTSFEQYMISIEWDEKRFSMQNFVNEWRDYINNHSSWFNQISDEMKENPQFHEELADKINVAIEKIFTEEPTEAQIEEINSLQKELKAEVSYSCKMEAKYVIDKMKEQLKKKQSN</sequence>
<comment type="caution">
    <text evidence="1">The sequence shown here is derived from an EMBL/GenBank/DDBJ whole genome shotgun (WGS) entry which is preliminary data.</text>
</comment>
<evidence type="ECO:0000313" key="2">
    <source>
        <dbReference type="Proteomes" id="UP000481030"/>
    </source>
</evidence>
<dbReference type="OrthoDB" id="2737829at2"/>